<dbReference type="InterPro" id="IPR005025">
    <property type="entry name" value="FMN_Rdtase-like_dom"/>
</dbReference>
<dbReference type="Proteomes" id="UP000028984">
    <property type="component" value="Unassembled WGS sequence"/>
</dbReference>
<proteinExistence type="predicted"/>
<keyword evidence="2" id="KW-0560">Oxidoreductase</keyword>
<name>A0A087CYQ9_9BIFI</name>
<dbReference type="GO" id="GO:0005829">
    <property type="term" value="C:cytosol"/>
    <property type="evidence" value="ECO:0007669"/>
    <property type="project" value="TreeGrafter"/>
</dbReference>
<comment type="caution">
    <text evidence="2">The sequence shown here is derived from an EMBL/GenBank/DDBJ whole genome shotgun (WGS) entry which is preliminary data.</text>
</comment>
<dbReference type="EMBL" id="JGZK01000001">
    <property type="protein sequence ID" value="KFI88409.1"/>
    <property type="molecule type" value="Genomic_DNA"/>
</dbReference>
<dbReference type="RefSeq" id="WP_044090691.1">
    <property type="nucleotide sequence ID" value="NZ_JDUW01000045.1"/>
</dbReference>
<dbReference type="GO" id="GO:0010181">
    <property type="term" value="F:FMN binding"/>
    <property type="evidence" value="ECO:0007669"/>
    <property type="project" value="TreeGrafter"/>
</dbReference>
<evidence type="ECO:0000259" key="1">
    <source>
        <dbReference type="Pfam" id="PF03358"/>
    </source>
</evidence>
<dbReference type="InterPro" id="IPR050712">
    <property type="entry name" value="NAD(P)H-dep_reductase"/>
</dbReference>
<dbReference type="GO" id="GO:0003955">
    <property type="term" value="F:NAD(P)H dehydrogenase (quinone) activity"/>
    <property type="evidence" value="ECO:0007669"/>
    <property type="project" value="UniProtKB-EC"/>
</dbReference>
<organism evidence="2 3">
    <name type="scientific">Bifidobacterium reuteri DSM 23975</name>
    <dbReference type="NCBI Taxonomy" id="1437610"/>
    <lineage>
        <taxon>Bacteria</taxon>
        <taxon>Bacillati</taxon>
        <taxon>Actinomycetota</taxon>
        <taxon>Actinomycetes</taxon>
        <taxon>Bifidobacteriales</taxon>
        <taxon>Bifidobacteriaceae</taxon>
        <taxon>Bifidobacterium</taxon>
    </lineage>
</organism>
<evidence type="ECO:0000313" key="2">
    <source>
        <dbReference type="EMBL" id="KFI88409.1"/>
    </source>
</evidence>
<dbReference type="PANTHER" id="PTHR30543">
    <property type="entry name" value="CHROMATE REDUCTASE"/>
    <property type="match status" value="1"/>
</dbReference>
<sequence length="186" mass="20044">MTKLLFVVGSLHKNGFNHQLADEAKTLIGDRAEVEFLDYTDVPFFDQDVEFPNPPAAVDAARKAVVEADGVWIFSPEYNYSYPGVLKNLLDWLSRPLEPFPAESASVLAGKKVAISSVAGQSAGAGTRAKLNEVLGFNKAELLPVDEQAGFALAPEAWGTGKLGLTDEDKAKLAAEADAFLKFVEE</sequence>
<dbReference type="InterPro" id="IPR029039">
    <property type="entry name" value="Flavoprotein-like_sf"/>
</dbReference>
<dbReference type="eggNOG" id="COG0431">
    <property type="taxonomic scope" value="Bacteria"/>
</dbReference>
<dbReference type="STRING" id="1437610.BREU_0523"/>
<dbReference type="Gene3D" id="3.40.50.360">
    <property type="match status" value="1"/>
</dbReference>
<dbReference type="Pfam" id="PF03358">
    <property type="entry name" value="FMN_red"/>
    <property type="match status" value="1"/>
</dbReference>
<gene>
    <name evidence="2" type="ORF">BREU_0523</name>
</gene>
<reference evidence="2 3" key="1">
    <citation type="submission" date="2014-03" db="EMBL/GenBank/DDBJ databases">
        <title>Genomics of Bifidobacteria.</title>
        <authorList>
            <person name="Ventura M."/>
            <person name="Milani C."/>
            <person name="Lugli G.A."/>
        </authorList>
    </citation>
    <scope>NUCLEOTIDE SEQUENCE [LARGE SCALE GENOMIC DNA]</scope>
    <source>
        <strain evidence="2 3">DSM 23975</strain>
    </source>
</reference>
<accession>A0A087CYQ9</accession>
<dbReference type="PANTHER" id="PTHR30543:SF21">
    <property type="entry name" value="NAD(P)H-DEPENDENT FMN REDUCTASE LOT6"/>
    <property type="match status" value="1"/>
</dbReference>
<dbReference type="AlphaFoldDB" id="A0A087CYQ9"/>
<evidence type="ECO:0000313" key="3">
    <source>
        <dbReference type="Proteomes" id="UP000028984"/>
    </source>
</evidence>
<keyword evidence="3" id="KW-1185">Reference proteome</keyword>
<feature type="domain" description="NADPH-dependent FMN reductase-like" evidence="1">
    <location>
        <begin position="2"/>
        <end position="141"/>
    </location>
</feature>
<dbReference type="OrthoDB" id="9812295at2"/>
<dbReference type="SUPFAM" id="SSF52218">
    <property type="entry name" value="Flavoproteins"/>
    <property type="match status" value="1"/>
</dbReference>
<dbReference type="EC" id="1.6.5.2" evidence="2"/>
<protein>
    <submittedName>
        <fullName evidence="2">NADPH-dependent reductase</fullName>
        <ecNumber evidence="2">1.6.5.2</ecNumber>
    </submittedName>
</protein>